<proteinExistence type="predicted"/>
<reference evidence="5 6" key="1">
    <citation type="submission" date="2023-10" db="EMBL/GenBank/DDBJ databases">
        <authorList>
            <person name="Venkata Ramana C."/>
            <person name="Sasikala C."/>
            <person name="Dhurka M."/>
        </authorList>
    </citation>
    <scope>NUCLEOTIDE SEQUENCE [LARGE SCALE GENOMIC DNA]</scope>
    <source>
        <strain evidence="5 6">KCTC 32151</strain>
    </source>
</reference>
<dbReference type="Pfam" id="PF00392">
    <property type="entry name" value="GntR"/>
    <property type="match status" value="1"/>
</dbReference>
<dbReference type="InterPro" id="IPR011711">
    <property type="entry name" value="GntR_C"/>
</dbReference>
<dbReference type="InterPro" id="IPR036388">
    <property type="entry name" value="WH-like_DNA-bd_sf"/>
</dbReference>
<dbReference type="InterPro" id="IPR008920">
    <property type="entry name" value="TF_FadR/GntR_C"/>
</dbReference>
<evidence type="ECO:0000313" key="6">
    <source>
        <dbReference type="Proteomes" id="UP001185659"/>
    </source>
</evidence>
<dbReference type="InterPro" id="IPR000524">
    <property type="entry name" value="Tscrpt_reg_HTH_GntR"/>
</dbReference>
<dbReference type="PANTHER" id="PTHR43537">
    <property type="entry name" value="TRANSCRIPTIONAL REGULATOR, GNTR FAMILY"/>
    <property type="match status" value="1"/>
</dbReference>
<dbReference type="EMBL" id="JAWLIP010000003">
    <property type="protein sequence ID" value="MDV6226254.1"/>
    <property type="molecule type" value="Genomic_DNA"/>
</dbReference>
<dbReference type="SUPFAM" id="SSF46785">
    <property type="entry name" value="Winged helix' DNA-binding domain"/>
    <property type="match status" value="1"/>
</dbReference>
<dbReference type="Gene3D" id="1.10.10.10">
    <property type="entry name" value="Winged helix-like DNA-binding domain superfamily/Winged helix DNA-binding domain"/>
    <property type="match status" value="1"/>
</dbReference>
<dbReference type="SMART" id="SM00895">
    <property type="entry name" value="FCD"/>
    <property type="match status" value="1"/>
</dbReference>
<protein>
    <submittedName>
        <fullName evidence="5">GntR family transcriptional regulator</fullName>
    </submittedName>
</protein>
<comment type="caution">
    <text evidence="5">The sequence shown here is derived from an EMBL/GenBank/DDBJ whole genome shotgun (WGS) entry which is preliminary data.</text>
</comment>
<evidence type="ECO:0000256" key="1">
    <source>
        <dbReference type="ARBA" id="ARBA00023015"/>
    </source>
</evidence>
<dbReference type="SMART" id="SM00345">
    <property type="entry name" value="HTH_GNTR"/>
    <property type="match status" value="1"/>
</dbReference>
<evidence type="ECO:0000259" key="4">
    <source>
        <dbReference type="PROSITE" id="PS50949"/>
    </source>
</evidence>
<dbReference type="PANTHER" id="PTHR43537:SF49">
    <property type="entry name" value="TRANSCRIPTIONAL REGULATORY PROTEIN"/>
    <property type="match status" value="1"/>
</dbReference>
<evidence type="ECO:0000256" key="2">
    <source>
        <dbReference type="ARBA" id="ARBA00023125"/>
    </source>
</evidence>
<keyword evidence="3" id="KW-0804">Transcription</keyword>
<organism evidence="5 6">
    <name type="scientific">Nitratireductor aquimarinus</name>
    <dbReference type="NCBI Taxonomy" id="889300"/>
    <lineage>
        <taxon>Bacteria</taxon>
        <taxon>Pseudomonadati</taxon>
        <taxon>Pseudomonadota</taxon>
        <taxon>Alphaproteobacteria</taxon>
        <taxon>Hyphomicrobiales</taxon>
        <taxon>Phyllobacteriaceae</taxon>
        <taxon>Nitratireductor</taxon>
    </lineage>
</organism>
<name>A0ABU4AJ42_9HYPH</name>
<dbReference type="SUPFAM" id="SSF48008">
    <property type="entry name" value="GntR ligand-binding domain-like"/>
    <property type="match status" value="1"/>
</dbReference>
<sequence length="225" mass="26010">MTARHRTVSDDKPLAEGLARQLEQEIIDGVIRPGDELDERRLAERFGVSRTPIREALRRLGVERLIELRPRRSAIVRSLTAQNLAQMFEVLSGLESFAVECAARRMNQQQIEQLRSIHEETAAIVDAGDRDGFDRLNFQFHQAIYRGAGNPYLLEQLEGLRTKLAPYRRWLLRRLDRMRQSHNEHAVILEAIEAGDGARAATEMRRHICDPDRLVDFMMMEQAER</sequence>
<dbReference type="CDD" id="cd07377">
    <property type="entry name" value="WHTH_GntR"/>
    <property type="match status" value="1"/>
</dbReference>
<dbReference type="PRINTS" id="PR00035">
    <property type="entry name" value="HTHGNTR"/>
</dbReference>
<evidence type="ECO:0000256" key="3">
    <source>
        <dbReference type="ARBA" id="ARBA00023163"/>
    </source>
</evidence>
<evidence type="ECO:0000313" key="5">
    <source>
        <dbReference type="EMBL" id="MDV6226254.1"/>
    </source>
</evidence>
<keyword evidence="6" id="KW-1185">Reference proteome</keyword>
<dbReference type="PROSITE" id="PS50949">
    <property type="entry name" value="HTH_GNTR"/>
    <property type="match status" value="1"/>
</dbReference>
<dbReference type="RefSeq" id="WP_206554484.1">
    <property type="nucleotide sequence ID" value="NZ_JAEKJX010000001.1"/>
</dbReference>
<dbReference type="Pfam" id="PF07729">
    <property type="entry name" value="FCD"/>
    <property type="match status" value="1"/>
</dbReference>
<dbReference type="Proteomes" id="UP001185659">
    <property type="component" value="Unassembled WGS sequence"/>
</dbReference>
<keyword evidence="2" id="KW-0238">DNA-binding</keyword>
<keyword evidence="1" id="KW-0805">Transcription regulation</keyword>
<dbReference type="InterPro" id="IPR036390">
    <property type="entry name" value="WH_DNA-bd_sf"/>
</dbReference>
<dbReference type="Gene3D" id="1.20.120.530">
    <property type="entry name" value="GntR ligand-binding domain-like"/>
    <property type="match status" value="1"/>
</dbReference>
<feature type="domain" description="HTH gntR-type" evidence="4">
    <location>
        <begin position="12"/>
        <end position="79"/>
    </location>
</feature>
<accession>A0ABU4AJ42</accession>
<gene>
    <name evidence="5" type="ORF">R2G56_08145</name>
</gene>